<dbReference type="OrthoDB" id="5958037at2759"/>
<dbReference type="FunFam" id="3.40.50.300:FF:001447">
    <property type="entry name" value="Ras-related protein Rab-1B"/>
    <property type="match status" value="1"/>
</dbReference>
<evidence type="ECO:0000313" key="2">
    <source>
        <dbReference type="EMBL" id="KAJ7394120.1"/>
    </source>
</evidence>
<dbReference type="InterPro" id="IPR027417">
    <property type="entry name" value="P-loop_NTPase"/>
</dbReference>
<dbReference type="InterPro" id="IPR050209">
    <property type="entry name" value="Rab_GTPases_membrane_traffic"/>
</dbReference>
<comment type="similarity">
    <text evidence="1">Belongs to the small GTPase superfamily. Rab family.</text>
</comment>
<evidence type="ECO:0000256" key="1">
    <source>
        <dbReference type="ARBA" id="ARBA00006270"/>
    </source>
</evidence>
<comment type="caution">
    <text evidence="2">The sequence shown here is derived from an EMBL/GenBank/DDBJ whole genome shotgun (WGS) entry which is preliminary data.</text>
</comment>
<dbReference type="PRINTS" id="PR00449">
    <property type="entry name" value="RASTRNSFRMNG"/>
</dbReference>
<dbReference type="GO" id="GO:0003924">
    <property type="term" value="F:GTPase activity"/>
    <property type="evidence" value="ECO:0007669"/>
    <property type="project" value="InterPro"/>
</dbReference>
<keyword evidence="3" id="KW-1185">Reference proteome</keyword>
<name>A0A9X0A6I7_9CNID</name>
<dbReference type="PROSITE" id="PS51419">
    <property type="entry name" value="RAB"/>
    <property type="match status" value="1"/>
</dbReference>
<organism evidence="2 3">
    <name type="scientific">Desmophyllum pertusum</name>
    <dbReference type="NCBI Taxonomy" id="174260"/>
    <lineage>
        <taxon>Eukaryota</taxon>
        <taxon>Metazoa</taxon>
        <taxon>Cnidaria</taxon>
        <taxon>Anthozoa</taxon>
        <taxon>Hexacorallia</taxon>
        <taxon>Scleractinia</taxon>
        <taxon>Caryophylliina</taxon>
        <taxon>Caryophylliidae</taxon>
        <taxon>Desmophyllum</taxon>
    </lineage>
</organism>
<accession>A0A9X0A6I7</accession>
<gene>
    <name evidence="2" type="primary">SEC4</name>
    <name evidence="2" type="ORF">OS493_003798</name>
</gene>
<protein>
    <submittedName>
        <fullName evidence="2">GTP-binding protein</fullName>
    </submittedName>
</protein>
<dbReference type="Gene3D" id="3.40.50.300">
    <property type="entry name" value="P-loop containing nucleotide triphosphate hydrolases"/>
    <property type="match status" value="1"/>
</dbReference>
<dbReference type="PROSITE" id="PS51421">
    <property type="entry name" value="RAS"/>
    <property type="match status" value="1"/>
</dbReference>
<dbReference type="CDD" id="cd00154">
    <property type="entry name" value="Rab"/>
    <property type="match status" value="1"/>
</dbReference>
<dbReference type="NCBIfam" id="TIGR00231">
    <property type="entry name" value="small_GTP"/>
    <property type="match status" value="1"/>
</dbReference>
<dbReference type="GO" id="GO:0005525">
    <property type="term" value="F:GTP binding"/>
    <property type="evidence" value="ECO:0007669"/>
    <property type="project" value="InterPro"/>
</dbReference>
<dbReference type="InterPro" id="IPR001806">
    <property type="entry name" value="Small_GTPase"/>
</dbReference>
<dbReference type="AlphaFoldDB" id="A0A9X0A6I7"/>
<reference evidence="2" key="1">
    <citation type="submission" date="2023-01" db="EMBL/GenBank/DDBJ databases">
        <title>Genome assembly of the deep-sea coral Lophelia pertusa.</title>
        <authorList>
            <person name="Herrera S."/>
            <person name="Cordes E."/>
        </authorList>
    </citation>
    <scope>NUCLEOTIDE SEQUENCE</scope>
    <source>
        <strain evidence="2">USNM1676648</strain>
        <tissue evidence="2">Polyp</tissue>
    </source>
</reference>
<dbReference type="Pfam" id="PF00071">
    <property type="entry name" value="Ras"/>
    <property type="match status" value="1"/>
</dbReference>
<sequence length="210" mass="23141">MPPQPGPNQTVKVVLVGDSGVGKSTILSSYRGERFNPCYVQTQEREIKNAKVQVGKESVDLQIWDTPGNAHCRTITTAYMQGDVKGVIVVFDVTSYDTYLDVQHWVKTVKQYAGNENVKFVFVGNKNDLSVRRKVLLEAGEELAKQHNGAYIDASAKKKDNIDKIFKTMAESILGVANNTYFEAKREPEPDDFSRSDGGGGGGGFRCTVL</sequence>
<dbReference type="EMBL" id="MU825397">
    <property type="protein sequence ID" value="KAJ7394120.1"/>
    <property type="molecule type" value="Genomic_DNA"/>
</dbReference>
<evidence type="ECO:0000313" key="3">
    <source>
        <dbReference type="Proteomes" id="UP001163046"/>
    </source>
</evidence>
<dbReference type="SMART" id="SM00175">
    <property type="entry name" value="RAB"/>
    <property type="match status" value="1"/>
</dbReference>
<dbReference type="SMART" id="SM00173">
    <property type="entry name" value="RAS"/>
    <property type="match status" value="1"/>
</dbReference>
<dbReference type="InterPro" id="IPR005225">
    <property type="entry name" value="Small_GTP-bd"/>
</dbReference>
<dbReference type="SUPFAM" id="SSF52540">
    <property type="entry name" value="P-loop containing nucleoside triphosphate hydrolases"/>
    <property type="match status" value="1"/>
</dbReference>
<dbReference type="PANTHER" id="PTHR47979">
    <property type="entry name" value="DRAB11-RELATED"/>
    <property type="match status" value="1"/>
</dbReference>
<dbReference type="SMART" id="SM00174">
    <property type="entry name" value="RHO"/>
    <property type="match status" value="1"/>
</dbReference>
<dbReference type="Proteomes" id="UP001163046">
    <property type="component" value="Unassembled WGS sequence"/>
</dbReference>
<dbReference type="SMART" id="SM00176">
    <property type="entry name" value="RAN"/>
    <property type="match status" value="1"/>
</dbReference>
<proteinExistence type="inferred from homology"/>